<evidence type="ECO:0000259" key="21">
    <source>
        <dbReference type="PROSITE" id="PS51296"/>
    </source>
</evidence>
<dbReference type="OrthoDB" id="9767869at2"/>
<evidence type="ECO:0000256" key="12">
    <source>
        <dbReference type="ARBA" id="ARBA00022982"/>
    </source>
</evidence>
<dbReference type="PANTHER" id="PTHR10134">
    <property type="entry name" value="CYTOCHROME B-C1 COMPLEX SUBUNIT RIESKE, MITOCHONDRIAL"/>
    <property type="match status" value="1"/>
</dbReference>
<dbReference type="RefSeq" id="WP_151179328.1">
    <property type="nucleotide sequence ID" value="NZ_CP042906.1"/>
</dbReference>
<dbReference type="InterPro" id="IPR019470">
    <property type="entry name" value="Ubiq_cytC_Rdtase_Fe-S_su_TAT"/>
</dbReference>
<gene>
    <name evidence="22" type="ORF">FRZ44_45550</name>
</gene>
<comment type="miscellaneous">
    <text evidence="19">The Rieske protein is a high potential 2Fe-2S protein.</text>
</comment>
<evidence type="ECO:0000256" key="2">
    <source>
        <dbReference type="ARBA" id="ARBA00004162"/>
    </source>
</evidence>
<dbReference type="NCBIfam" id="TIGR01409">
    <property type="entry name" value="TAT_signal_seq"/>
    <property type="match status" value="1"/>
</dbReference>
<evidence type="ECO:0000256" key="1">
    <source>
        <dbReference type="ARBA" id="ARBA00002444"/>
    </source>
</evidence>
<dbReference type="InterPro" id="IPR014349">
    <property type="entry name" value="Rieske_Fe-S_prot"/>
</dbReference>
<organism evidence="22 23">
    <name type="scientific">Hypericibacter terrae</name>
    <dbReference type="NCBI Taxonomy" id="2602015"/>
    <lineage>
        <taxon>Bacteria</taxon>
        <taxon>Pseudomonadati</taxon>
        <taxon>Pseudomonadota</taxon>
        <taxon>Alphaproteobacteria</taxon>
        <taxon>Rhodospirillales</taxon>
        <taxon>Dongiaceae</taxon>
        <taxon>Hypericibacter</taxon>
    </lineage>
</organism>
<evidence type="ECO:0000256" key="10">
    <source>
        <dbReference type="ARBA" id="ARBA00022723"/>
    </source>
</evidence>
<keyword evidence="6 19" id="KW-0813">Transport</keyword>
<dbReference type="InterPro" id="IPR006317">
    <property type="entry name" value="Ubiquinol_cyt_c_Rdtase_Fe-S-su"/>
</dbReference>
<comment type="subcellular location">
    <subcellularLocation>
        <location evidence="2">Cell membrane</location>
        <topology evidence="2">Single-pass membrane protein</topology>
    </subcellularLocation>
</comment>
<comment type="catalytic activity">
    <reaction evidence="18 19">
        <text>a quinol + 2 Fe(III)-[cytochrome c](out) = a quinone + 2 Fe(II)-[cytochrome c](out) + 2 H(+)(out)</text>
        <dbReference type="Rhea" id="RHEA:11484"/>
        <dbReference type="Rhea" id="RHEA-COMP:10350"/>
        <dbReference type="Rhea" id="RHEA-COMP:14399"/>
        <dbReference type="ChEBI" id="CHEBI:15378"/>
        <dbReference type="ChEBI" id="CHEBI:24646"/>
        <dbReference type="ChEBI" id="CHEBI:29033"/>
        <dbReference type="ChEBI" id="CHEBI:29034"/>
        <dbReference type="ChEBI" id="CHEBI:132124"/>
        <dbReference type="EC" id="7.1.1.8"/>
    </reaction>
</comment>
<evidence type="ECO:0000256" key="4">
    <source>
        <dbReference type="ARBA" id="ARBA00012951"/>
    </source>
</evidence>
<dbReference type="GO" id="GO:0008121">
    <property type="term" value="F:quinol-cytochrome-c reductase activity"/>
    <property type="evidence" value="ECO:0007669"/>
    <property type="project" value="UniProtKB-EC"/>
</dbReference>
<evidence type="ECO:0000256" key="3">
    <source>
        <dbReference type="ARBA" id="ARBA00011649"/>
    </source>
</evidence>
<evidence type="ECO:0000256" key="8">
    <source>
        <dbReference type="ARBA" id="ARBA00022692"/>
    </source>
</evidence>
<dbReference type="Gene3D" id="1.20.5.510">
    <property type="entry name" value="Single helix bin"/>
    <property type="match status" value="1"/>
</dbReference>
<dbReference type="EMBL" id="CP042906">
    <property type="protein sequence ID" value="QEX19242.1"/>
    <property type="molecule type" value="Genomic_DNA"/>
</dbReference>
<keyword evidence="12 19" id="KW-0249">Electron transport</keyword>
<keyword evidence="23" id="KW-1185">Reference proteome</keyword>
<keyword evidence="7" id="KW-1003">Cell membrane</keyword>
<evidence type="ECO:0000256" key="16">
    <source>
        <dbReference type="ARBA" id="ARBA00023136"/>
    </source>
</evidence>
<dbReference type="Gene3D" id="2.102.10.10">
    <property type="entry name" value="Rieske [2Fe-2S] iron-sulphur domain"/>
    <property type="match status" value="1"/>
</dbReference>
<evidence type="ECO:0000256" key="9">
    <source>
        <dbReference type="ARBA" id="ARBA00022714"/>
    </source>
</evidence>
<keyword evidence="14" id="KW-0408">Iron</keyword>
<dbReference type="InterPro" id="IPR019546">
    <property type="entry name" value="TAT_signal_bac_arc"/>
</dbReference>
<protein>
    <recommendedName>
        <fullName evidence="5 19">Ubiquinol-cytochrome c reductase iron-sulfur subunit</fullName>
        <ecNumber evidence="4 19">7.1.1.8</ecNumber>
    </recommendedName>
</protein>
<proteinExistence type="predicted"/>
<dbReference type="InterPro" id="IPR017941">
    <property type="entry name" value="Rieske_2Fe-2S"/>
</dbReference>
<dbReference type="KEGG" id="htq:FRZ44_45550"/>
<comment type="subunit">
    <text evidence="3 20">The main subunits of complex b-c1 are: cytochrome b, cytochrome c1 and the Rieske protein.</text>
</comment>
<evidence type="ECO:0000256" key="6">
    <source>
        <dbReference type="ARBA" id="ARBA00022448"/>
    </source>
</evidence>
<dbReference type="InterPro" id="IPR036922">
    <property type="entry name" value="Rieske_2Fe-2S_sf"/>
</dbReference>
<dbReference type="PRINTS" id="PR00162">
    <property type="entry name" value="RIESKE"/>
</dbReference>
<dbReference type="Pfam" id="PF10399">
    <property type="entry name" value="UCR_Fe-S_N"/>
    <property type="match status" value="1"/>
</dbReference>
<evidence type="ECO:0000256" key="14">
    <source>
        <dbReference type="ARBA" id="ARBA00023004"/>
    </source>
</evidence>
<keyword evidence="11" id="KW-1278">Translocase</keyword>
<accession>A0A5J6MNI7</accession>
<evidence type="ECO:0000313" key="23">
    <source>
        <dbReference type="Proteomes" id="UP000326202"/>
    </source>
</evidence>
<evidence type="ECO:0000256" key="5">
    <source>
        <dbReference type="ARBA" id="ARBA00019816"/>
    </source>
</evidence>
<dbReference type="PROSITE" id="PS51296">
    <property type="entry name" value="RIESKE"/>
    <property type="match status" value="1"/>
</dbReference>
<evidence type="ECO:0000256" key="19">
    <source>
        <dbReference type="RuleBase" id="RU004494"/>
    </source>
</evidence>
<keyword evidence="17" id="KW-1015">Disulfide bond</keyword>
<evidence type="ECO:0000256" key="7">
    <source>
        <dbReference type="ARBA" id="ARBA00022475"/>
    </source>
</evidence>
<comment type="cofactor">
    <cofactor evidence="19">
        <name>[2Fe-2S] cluster</name>
        <dbReference type="ChEBI" id="CHEBI:190135"/>
    </cofactor>
    <text evidence="19">Binds 1 [2Fe-2S] cluster per subunit.</text>
</comment>
<keyword evidence="13" id="KW-1133">Transmembrane helix</keyword>
<reference evidence="22 23" key="1">
    <citation type="submission" date="2019-08" db="EMBL/GenBank/DDBJ databases">
        <title>Hyperibacter terrae gen. nov., sp. nov. and Hyperibacter viscosus sp. nov., two new members in the family Rhodospirillaceae isolated from the rhizosphere of Hypericum perforatum.</title>
        <authorList>
            <person name="Noviana Z."/>
        </authorList>
    </citation>
    <scope>NUCLEOTIDE SEQUENCE [LARGE SCALE GENOMIC DNA]</scope>
    <source>
        <strain evidence="22 23">R5913</strain>
    </source>
</reference>
<evidence type="ECO:0000256" key="15">
    <source>
        <dbReference type="ARBA" id="ARBA00023014"/>
    </source>
</evidence>
<dbReference type="Proteomes" id="UP000326202">
    <property type="component" value="Chromosome"/>
</dbReference>
<name>A0A5J6MNI7_9PROT</name>
<dbReference type="SUPFAM" id="SSF50022">
    <property type="entry name" value="ISP domain"/>
    <property type="match status" value="1"/>
</dbReference>
<dbReference type="InterPro" id="IPR005805">
    <property type="entry name" value="Rieske_Fe-S_prot_C"/>
</dbReference>
<evidence type="ECO:0000256" key="11">
    <source>
        <dbReference type="ARBA" id="ARBA00022967"/>
    </source>
</evidence>
<comment type="function">
    <text evidence="1">Component of the ubiquinol-cytochrome c reductase complex (complex III or cytochrome b-c1 complex), which is a respiratory chain that generates an electrochemical potential coupled to ATP synthesis.</text>
</comment>
<evidence type="ECO:0000256" key="13">
    <source>
        <dbReference type="ARBA" id="ARBA00022989"/>
    </source>
</evidence>
<keyword evidence="16" id="KW-0472">Membrane</keyword>
<evidence type="ECO:0000256" key="17">
    <source>
        <dbReference type="ARBA" id="ARBA00023157"/>
    </source>
</evidence>
<keyword evidence="10" id="KW-0479">Metal-binding</keyword>
<keyword evidence="15" id="KW-0411">Iron-sulfur</keyword>
<evidence type="ECO:0000256" key="18">
    <source>
        <dbReference type="ARBA" id="ARBA00029351"/>
    </source>
</evidence>
<feature type="domain" description="Rieske" evidence="21">
    <location>
        <begin position="98"/>
        <end position="198"/>
    </location>
</feature>
<keyword evidence="9" id="KW-0001">2Fe-2S</keyword>
<dbReference type="EC" id="7.1.1.8" evidence="4 19"/>
<dbReference type="AlphaFoldDB" id="A0A5J6MNI7"/>
<dbReference type="CDD" id="cd03470">
    <property type="entry name" value="Rieske_cytochrome_bc1"/>
    <property type="match status" value="1"/>
</dbReference>
<evidence type="ECO:0000313" key="22">
    <source>
        <dbReference type="EMBL" id="QEX19242.1"/>
    </source>
</evidence>
<dbReference type="GO" id="GO:0051537">
    <property type="term" value="F:2 iron, 2 sulfur cluster binding"/>
    <property type="evidence" value="ECO:0007669"/>
    <property type="project" value="UniProtKB-KW"/>
</dbReference>
<dbReference type="NCBIfam" id="TIGR01416">
    <property type="entry name" value="Rieske_proteo"/>
    <property type="match status" value="1"/>
</dbReference>
<dbReference type="Pfam" id="PF00355">
    <property type="entry name" value="Rieske"/>
    <property type="match status" value="1"/>
</dbReference>
<sequence>MPVQYTVPPAGEKAAPSPPATRREFLYLATAATTAIGIASLAWPFVDQMNPSADVIAAGGPVTVDISKVEPGQQIVVTWRGRPIFIVHRTPEALAALKSPSMLDRLRDPQSQALQQPPYAKNWSRSVKPEFAVLVGICTHLGCIPSYRPTVTADWPGGYLCQCHGSKYDLAGRVFRNVPAPYNLPVPPYGFENDTSLVIGDNPQGSAFALEDVNQL</sequence>
<evidence type="ECO:0000256" key="20">
    <source>
        <dbReference type="RuleBase" id="RU004497"/>
    </source>
</evidence>
<dbReference type="GO" id="GO:0005886">
    <property type="term" value="C:plasma membrane"/>
    <property type="evidence" value="ECO:0007669"/>
    <property type="project" value="UniProtKB-SubCell"/>
</dbReference>
<dbReference type="GO" id="GO:0046872">
    <property type="term" value="F:metal ion binding"/>
    <property type="evidence" value="ECO:0007669"/>
    <property type="project" value="UniProtKB-KW"/>
</dbReference>
<keyword evidence="8" id="KW-0812">Transmembrane</keyword>